<accession>A0A834BSM2</accession>
<evidence type="ECO:0000313" key="6">
    <source>
        <dbReference type="Proteomes" id="UP000646548"/>
    </source>
</evidence>
<feature type="region of interest" description="Disordered" evidence="3">
    <location>
        <begin position="45"/>
        <end position="70"/>
    </location>
</feature>
<protein>
    <submittedName>
        <fullName evidence="5">Guanine nucleotide exchange factor DBS</fullName>
    </submittedName>
</protein>
<feature type="region of interest" description="Disordered" evidence="3">
    <location>
        <begin position="90"/>
        <end position="128"/>
    </location>
</feature>
<keyword evidence="1 2" id="KW-0728">SH3 domain</keyword>
<evidence type="ECO:0000256" key="1">
    <source>
        <dbReference type="ARBA" id="ARBA00022443"/>
    </source>
</evidence>
<sequence>MQRADRAKRAFLTERQLSKYYLHGGSEKTLSPKDQQKESFLVRKALSPEQTAKRHSVKSDPTPFGFREPAPHITLTRVKWMSTTNLVQRKRQGWSKASLSVDASEENDGYSSGEDPMNSDTEEDGVKKLAPGKYTVVADCEKAGPQELSVKSGDMVQLIREGEEGQW</sequence>
<reference evidence="5" key="1">
    <citation type="journal article" name="BMC Genomics">
        <title>Long-read sequencing and de novo genome assembly of marine medaka (Oryzias melastigma).</title>
        <authorList>
            <person name="Liang P."/>
            <person name="Saqib H.S.A."/>
            <person name="Ni X."/>
            <person name="Shen Y."/>
        </authorList>
    </citation>
    <scope>NUCLEOTIDE SEQUENCE</scope>
    <source>
        <strain evidence="5">Bigg-433</strain>
    </source>
</reference>
<evidence type="ECO:0000256" key="2">
    <source>
        <dbReference type="PROSITE-ProRule" id="PRU00192"/>
    </source>
</evidence>
<dbReference type="SUPFAM" id="SSF50044">
    <property type="entry name" value="SH3-domain"/>
    <property type="match status" value="1"/>
</dbReference>
<comment type="caution">
    <text evidence="5">The sequence shown here is derived from an EMBL/GenBank/DDBJ whole genome shotgun (WGS) entry which is preliminary data.</text>
</comment>
<organism evidence="5 6">
    <name type="scientific">Oryzias melastigma</name>
    <name type="common">Marine medaka</name>
    <dbReference type="NCBI Taxonomy" id="30732"/>
    <lineage>
        <taxon>Eukaryota</taxon>
        <taxon>Metazoa</taxon>
        <taxon>Chordata</taxon>
        <taxon>Craniata</taxon>
        <taxon>Vertebrata</taxon>
        <taxon>Euteleostomi</taxon>
        <taxon>Actinopterygii</taxon>
        <taxon>Neopterygii</taxon>
        <taxon>Teleostei</taxon>
        <taxon>Neoteleostei</taxon>
        <taxon>Acanthomorphata</taxon>
        <taxon>Ovalentaria</taxon>
        <taxon>Atherinomorphae</taxon>
        <taxon>Beloniformes</taxon>
        <taxon>Adrianichthyidae</taxon>
        <taxon>Oryziinae</taxon>
        <taxon>Oryzias</taxon>
    </lineage>
</organism>
<feature type="domain" description="SH3" evidence="4">
    <location>
        <begin position="129"/>
        <end position="167"/>
    </location>
</feature>
<dbReference type="InterPro" id="IPR001452">
    <property type="entry name" value="SH3_domain"/>
</dbReference>
<dbReference type="InterPro" id="IPR036028">
    <property type="entry name" value="SH3-like_dom_sf"/>
</dbReference>
<evidence type="ECO:0000259" key="4">
    <source>
        <dbReference type="PROSITE" id="PS50002"/>
    </source>
</evidence>
<dbReference type="Gene3D" id="2.30.30.40">
    <property type="entry name" value="SH3 Domains"/>
    <property type="match status" value="1"/>
</dbReference>
<proteinExistence type="predicted"/>
<dbReference type="AlphaFoldDB" id="A0A834BSM2"/>
<evidence type="ECO:0000313" key="5">
    <source>
        <dbReference type="EMBL" id="KAF6715488.1"/>
    </source>
</evidence>
<dbReference type="PROSITE" id="PS50002">
    <property type="entry name" value="SH3"/>
    <property type="match status" value="1"/>
</dbReference>
<dbReference type="EMBL" id="WKFB01001079">
    <property type="protein sequence ID" value="KAF6715488.1"/>
    <property type="molecule type" value="Genomic_DNA"/>
</dbReference>
<gene>
    <name evidence="5" type="ORF">FQA47_006163</name>
</gene>
<name>A0A834BSM2_ORYME</name>
<dbReference type="Proteomes" id="UP000646548">
    <property type="component" value="Unassembled WGS sequence"/>
</dbReference>
<evidence type="ECO:0000256" key="3">
    <source>
        <dbReference type="SAM" id="MobiDB-lite"/>
    </source>
</evidence>